<dbReference type="Gene3D" id="3.40.50.10490">
    <property type="entry name" value="Glucose-6-phosphate isomerase like protein, domain 1"/>
    <property type="match status" value="1"/>
</dbReference>
<sequence>MSISIRKLVSKYSLTQSEEIVLTYILENLDDVLDYGVRKVAKDCFCSTSVVMHLAKKMNLKGFVDMVYHFKSLTSKNHENHEFINYFEKNHTKLEELKKILETSSNEAIYIMGNGFSKIISRYFQERLTKHGYLAFVNEHLELLETPHTKSPLAIIISESGETKYSVKQLNKCIKNDIKVISFTCNIENTIQQNSFLNLSIENSAYIKSLNTDFNCFFSNLIMTIDALMSTLESKCL</sequence>
<organism evidence="3 4">
    <name type="scientific">Psychrilyobacter piezotolerans</name>
    <dbReference type="NCBI Taxonomy" id="2293438"/>
    <lineage>
        <taxon>Bacteria</taxon>
        <taxon>Fusobacteriati</taxon>
        <taxon>Fusobacteriota</taxon>
        <taxon>Fusobacteriia</taxon>
        <taxon>Fusobacteriales</taxon>
        <taxon>Fusobacteriaceae</taxon>
        <taxon>Psychrilyobacter</taxon>
    </lineage>
</organism>
<gene>
    <name evidence="3" type="ORF">DYH56_04685</name>
</gene>
<dbReference type="PROSITE" id="PS51464">
    <property type="entry name" value="SIS"/>
    <property type="match status" value="1"/>
</dbReference>
<keyword evidence="4" id="KW-1185">Reference proteome</keyword>
<accession>A0ABX9KIH4</accession>
<dbReference type="InterPro" id="IPR009057">
    <property type="entry name" value="Homeodomain-like_sf"/>
</dbReference>
<evidence type="ECO:0000259" key="2">
    <source>
        <dbReference type="PROSITE" id="PS51464"/>
    </source>
</evidence>
<evidence type="ECO:0000313" key="3">
    <source>
        <dbReference type="EMBL" id="REI42022.1"/>
    </source>
</evidence>
<evidence type="ECO:0000259" key="1">
    <source>
        <dbReference type="PROSITE" id="PS51071"/>
    </source>
</evidence>
<dbReference type="RefSeq" id="WP_114641706.1">
    <property type="nucleotide sequence ID" value="NZ_JAACIO010000007.1"/>
</dbReference>
<protein>
    <submittedName>
        <fullName evidence="3">SIS domain-containing protein</fullName>
    </submittedName>
</protein>
<dbReference type="InterPro" id="IPR036388">
    <property type="entry name" value="WH-like_DNA-bd_sf"/>
</dbReference>
<dbReference type="EMBL" id="QUAJ01000006">
    <property type="protein sequence ID" value="REI42022.1"/>
    <property type="molecule type" value="Genomic_DNA"/>
</dbReference>
<dbReference type="InterPro" id="IPR046348">
    <property type="entry name" value="SIS_dom_sf"/>
</dbReference>
<dbReference type="PANTHER" id="PTHR30514">
    <property type="entry name" value="GLUCOKINASE"/>
    <property type="match status" value="1"/>
</dbReference>
<feature type="domain" description="SIS" evidence="2">
    <location>
        <begin position="97"/>
        <end position="237"/>
    </location>
</feature>
<dbReference type="InterPro" id="IPR000281">
    <property type="entry name" value="HTH_RpiR"/>
</dbReference>
<dbReference type="Proteomes" id="UP000263486">
    <property type="component" value="Unassembled WGS sequence"/>
</dbReference>
<dbReference type="PROSITE" id="PS51071">
    <property type="entry name" value="HTH_RPIR"/>
    <property type="match status" value="1"/>
</dbReference>
<reference evidence="3 4" key="1">
    <citation type="submission" date="2018-08" db="EMBL/GenBank/DDBJ databases">
        <title>Draft genome sequence of Psychrilyobacter sp. strain SD5 isolated from Black Sea water.</title>
        <authorList>
            <person name="Yadav S."/>
            <person name="Villanueva L."/>
            <person name="Damste J.S.S."/>
        </authorList>
    </citation>
    <scope>NUCLEOTIDE SEQUENCE [LARGE SCALE GENOMIC DNA]</scope>
    <source>
        <strain evidence="3 4">SD5</strain>
    </source>
</reference>
<dbReference type="PANTHER" id="PTHR30514:SF21">
    <property type="entry name" value="RPIR-FAMILY TRANSCRIPTIONAL REGULATOR"/>
    <property type="match status" value="1"/>
</dbReference>
<comment type="caution">
    <text evidence="3">The sequence shown here is derived from an EMBL/GenBank/DDBJ whole genome shotgun (WGS) entry which is preliminary data.</text>
</comment>
<dbReference type="SUPFAM" id="SSF53697">
    <property type="entry name" value="SIS domain"/>
    <property type="match status" value="1"/>
</dbReference>
<dbReference type="Pfam" id="PF01380">
    <property type="entry name" value="SIS"/>
    <property type="match status" value="1"/>
</dbReference>
<dbReference type="InterPro" id="IPR001347">
    <property type="entry name" value="SIS_dom"/>
</dbReference>
<name>A0ABX9KIH4_9FUSO</name>
<dbReference type="InterPro" id="IPR047640">
    <property type="entry name" value="RpiR-like"/>
</dbReference>
<proteinExistence type="predicted"/>
<dbReference type="Gene3D" id="1.10.10.10">
    <property type="entry name" value="Winged helix-like DNA-binding domain superfamily/Winged helix DNA-binding domain"/>
    <property type="match status" value="1"/>
</dbReference>
<dbReference type="Pfam" id="PF01418">
    <property type="entry name" value="HTH_6"/>
    <property type="match status" value="1"/>
</dbReference>
<dbReference type="SUPFAM" id="SSF46689">
    <property type="entry name" value="Homeodomain-like"/>
    <property type="match status" value="1"/>
</dbReference>
<feature type="domain" description="HTH rpiR-type" evidence="1">
    <location>
        <begin position="1"/>
        <end position="77"/>
    </location>
</feature>
<evidence type="ECO:0000313" key="4">
    <source>
        <dbReference type="Proteomes" id="UP000263486"/>
    </source>
</evidence>